<dbReference type="GO" id="GO:0020037">
    <property type="term" value="F:heme binding"/>
    <property type="evidence" value="ECO:0007669"/>
    <property type="project" value="InterPro"/>
</dbReference>
<dbReference type="InterPro" id="IPR012675">
    <property type="entry name" value="Beta-grasp_dom_sf"/>
</dbReference>
<keyword evidence="9" id="KW-0408">Iron</keyword>
<dbReference type="GO" id="GO:0051537">
    <property type="term" value="F:2 iron, 2 sulfur cluster binding"/>
    <property type="evidence" value="ECO:0007669"/>
    <property type="project" value="UniProtKB-KW"/>
</dbReference>
<evidence type="ECO:0000256" key="7">
    <source>
        <dbReference type="ARBA" id="ARBA00022723"/>
    </source>
</evidence>
<dbReference type="Pfam" id="PF00111">
    <property type="entry name" value="Fer2"/>
    <property type="match status" value="1"/>
</dbReference>
<keyword evidence="3" id="KW-0349">Heme</keyword>
<dbReference type="InterPro" id="IPR054582">
    <property type="entry name" value="DmmA-like_N"/>
</dbReference>
<dbReference type="Gene3D" id="3.40.50.80">
    <property type="entry name" value="Nucleotide-binding domain of ferredoxin-NADP reductase (FNR) module"/>
    <property type="match status" value="1"/>
</dbReference>
<keyword evidence="8" id="KW-0560">Oxidoreductase</keyword>
<dbReference type="PANTHER" id="PTHR46696:SF6">
    <property type="entry name" value="P450, PUTATIVE (EUROFUNG)-RELATED"/>
    <property type="match status" value="1"/>
</dbReference>
<dbReference type="PANTHER" id="PTHR46696">
    <property type="entry name" value="P450, PUTATIVE (EUROFUNG)-RELATED"/>
    <property type="match status" value="1"/>
</dbReference>
<dbReference type="Pfam" id="PF22290">
    <property type="entry name" value="DmmA-like_N"/>
    <property type="match status" value="1"/>
</dbReference>
<dbReference type="RefSeq" id="WP_310276102.1">
    <property type="nucleotide sequence ID" value="NZ_JAVDXW010000001.1"/>
</dbReference>
<dbReference type="EMBL" id="JAVDXW010000001">
    <property type="protein sequence ID" value="MDR7303651.1"/>
    <property type="molecule type" value="Genomic_DNA"/>
</dbReference>
<evidence type="ECO:0000256" key="1">
    <source>
        <dbReference type="ARBA" id="ARBA00001917"/>
    </source>
</evidence>
<dbReference type="FunFam" id="1.10.630.10:FF:000018">
    <property type="entry name" value="Cytochrome P450 monooxygenase"/>
    <property type="match status" value="1"/>
</dbReference>
<dbReference type="Gene3D" id="3.10.20.30">
    <property type="match status" value="1"/>
</dbReference>
<evidence type="ECO:0000256" key="5">
    <source>
        <dbReference type="ARBA" id="ARBA00022643"/>
    </source>
</evidence>
<evidence type="ECO:0000259" key="13">
    <source>
        <dbReference type="PROSITE" id="PS51384"/>
    </source>
</evidence>
<dbReference type="Proteomes" id="UP001180845">
    <property type="component" value="Unassembled WGS sequence"/>
</dbReference>
<evidence type="ECO:0000256" key="8">
    <source>
        <dbReference type="ARBA" id="ARBA00023002"/>
    </source>
</evidence>
<dbReference type="InterPro" id="IPR039261">
    <property type="entry name" value="FNR_nucleotide-bd"/>
</dbReference>
<evidence type="ECO:0000256" key="11">
    <source>
        <dbReference type="ARBA" id="ARBA00023033"/>
    </source>
</evidence>
<keyword evidence="7" id="KW-0479">Metal-binding</keyword>
<accession>A0AAE3ZEV3</accession>
<dbReference type="SUPFAM" id="SSF63380">
    <property type="entry name" value="Riboflavin synthase domain-like"/>
    <property type="match status" value="1"/>
</dbReference>
<evidence type="ECO:0000256" key="6">
    <source>
        <dbReference type="ARBA" id="ARBA00022714"/>
    </source>
</evidence>
<keyword evidence="5" id="KW-0288">FMN</keyword>
<dbReference type="PROSITE" id="PS00086">
    <property type="entry name" value="CYTOCHROME_P450"/>
    <property type="match status" value="1"/>
</dbReference>
<evidence type="ECO:0000256" key="9">
    <source>
        <dbReference type="ARBA" id="ARBA00023004"/>
    </source>
</evidence>
<comment type="similarity">
    <text evidence="2">Belongs to the cytochrome P450 family.</text>
</comment>
<dbReference type="InterPro" id="IPR017927">
    <property type="entry name" value="FAD-bd_FR_type"/>
</dbReference>
<reference evidence="14" key="1">
    <citation type="submission" date="2023-07" db="EMBL/GenBank/DDBJ databases">
        <title>Sequencing the genomes of 1000 actinobacteria strains.</title>
        <authorList>
            <person name="Klenk H.-P."/>
        </authorList>
    </citation>
    <scope>NUCLEOTIDE SEQUENCE</scope>
    <source>
        <strain evidence="14">DSM 45977</strain>
    </source>
</reference>
<dbReference type="Pfam" id="PF00067">
    <property type="entry name" value="p450"/>
    <property type="match status" value="1"/>
</dbReference>
<proteinExistence type="inferred from homology"/>
<dbReference type="SUPFAM" id="SSF48264">
    <property type="entry name" value="Cytochrome P450"/>
    <property type="match status" value="1"/>
</dbReference>
<evidence type="ECO:0000256" key="4">
    <source>
        <dbReference type="ARBA" id="ARBA00022630"/>
    </source>
</evidence>
<dbReference type="PROSITE" id="PS00197">
    <property type="entry name" value="2FE2S_FER_1"/>
    <property type="match status" value="1"/>
</dbReference>
<feature type="domain" description="FAD-binding FR-type" evidence="13">
    <location>
        <begin position="454"/>
        <end position="559"/>
    </location>
</feature>
<keyword evidence="6" id="KW-0001">2Fe-2S</keyword>
<evidence type="ECO:0000256" key="2">
    <source>
        <dbReference type="ARBA" id="ARBA00010617"/>
    </source>
</evidence>
<dbReference type="CDD" id="cd00207">
    <property type="entry name" value="fer2"/>
    <property type="match status" value="1"/>
</dbReference>
<sequence length="773" mass="86158">MTGESVTQGCPVTPQGCPVSDRAAAFTPFGDEYQHDPGAALAWAREEEPVFYSPELGYWVVTRYEDVKAVFRDNITFSPSIALEKITPTITEADEVLRSYGYAMNRTLVNEDEPEHMPRRRVLMEPFTAPALVEREDMVRRMAREAVDAFVDDGEVDLVTEMLYQVPLTVAMRFLGVPEEDIGPLKEYSVAHTVNTWGRPKPEEQVRVAHAVGNFWQYAGHVLDKIRQDPSGPGWMQYSVRRQAEHPDVVTDSYLHSIMMAGIVAAHETTAHAAANAVKLLLERRERWEELCAHPALIPNAVEECLRHSGSVAAWRRVATTDTEVGGVPIAEGAKLLIVQATANRDPRHFEDAERFDPRRESAGEHLTFGYGAHQCMGKNLARMELQIFLQELTTRLPHLELVEQDFQYVPNTSFRGPEHLRVRWDPARNPERHDPQVLNVRHPVTIGEPSKHAISRAMTVTHVERVAERVVRIRLEEPDGKPLPAWTSGAHIDVDCVDGDEVLTRQFSLCGPAEDHHAYEIGVLLETDSRGGSRWVHENAVEGATFHVRGPRNHFRLDADAERLVLVAGGIGITPVLAHADRAKSMGLDYEIHYAGRAAEHMAFLDRLRSDHGDRLHTYASAEGHRLDLARVLADVRAGTQVYACGPDRMVQALEELAESWPEPGALHVEHFSSALGALDPSIEHAFDVVLSDSGLTLRVPPDKTVLHTLREHNIDIQSDCEEGLCGSCEAPVLAGDVDHRDVVLGRGDRAAHSRMMTCCSRAHGDRLVLQL</sequence>
<dbReference type="InterPro" id="IPR036396">
    <property type="entry name" value="Cyt_P450_sf"/>
</dbReference>
<dbReference type="InterPro" id="IPR036010">
    <property type="entry name" value="2Fe-2S_ferredoxin-like_sf"/>
</dbReference>
<dbReference type="AlphaFoldDB" id="A0AAE3ZEV3"/>
<organism evidence="14 15">
    <name type="scientific">Haloactinomyces albus</name>
    <dbReference type="NCBI Taxonomy" id="1352928"/>
    <lineage>
        <taxon>Bacteria</taxon>
        <taxon>Bacillati</taxon>
        <taxon>Actinomycetota</taxon>
        <taxon>Actinomycetes</taxon>
        <taxon>Actinopolysporales</taxon>
        <taxon>Actinopolysporaceae</taxon>
        <taxon>Haloactinomyces</taxon>
    </lineage>
</organism>
<dbReference type="InterPro" id="IPR001128">
    <property type="entry name" value="Cyt_P450"/>
</dbReference>
<evidence type="ECO:0000256" key="10">
    <source>
        <dbReference type="ARBA" id="ARBA00023014"/>
    </source>
</evidence>
<dbReference type="GO" id="GO:0005506">
    <property type="term" value="F:iron ion binding"/>
    <property type="evidence" value="ECO:0007669"/>
    <property type="project" value="InterPro"/>
</dbReference>
<comment type="caution">
    <text evidence="14">The sequence shown here is derived from an EMBL/GenBank/DDBJ whole genome shotgun (WGS) entry which is preliminary data.</text>
</comment>
<feature type="domain" description="2Fe-2S ferredoxin-type" evidence="12">
    <location>
        <begin position="686"/>
        <end position="773"/>
    </location>
</feature>
<evidence type="ECO:0000259" key="12">
    <source>
        <dbReference type="PROSITE" id="PS51085"/>
    </source>
</evidence>
<dbReference type="InterPro" id="IPR017938">
    <property type="entry name" value="Riboflavin_synthase-like_b-brl"/>
</dbReference>
<name>A0AAE3ZEV3_9ACTN</name>
<dbReference type="Gene3D" id="2.40.30.10">
    <property type="entry name" value="Translation factors"/>
    <property type="match status" value="1"/>
</dbReference>
<keyword evidence="4" id="KW-0285">Flavoprotein</keyword>
<dbReference type="GO" id="GO:0016705">
    <property type="term" value="F:oxidoreductase activity, acting on paired donors, with incorporation or reduction of molecular oxygen"/>
    <property type="evidence" value="ECO:0007669"/>
    <property type="project" value="InterPro"/>
</dbReference>
<dbReference type="CDD" id="cd11078">
    <property type="entry name" value="CYP130-like"/>
    <property type="match status" value="1"/>
</dbReference>
<evidence type="ECO:0000256" key="3">
    <source>
        <dbReference type="ARBA" id="ARBA00022617"/>
    </source>
</evidence>
<dbReference type="GO" id="GO:0004497">
    <property type="term" value="F:monooxygenase activity"/>
    <property type="evidence" value="ECO:0007669"/>
    <property type="project" value="UniProtKB-KW"/>
</dbReference>
<dbReference type="InterPro" id="IPR001041">
    <property type="entry name" value="2Fe-2S_ferredoxin-type"/>
</dbReference>
<dbReference type="PROSITE" id="PS51384">
    <property type="entry name" value="FAD_FR"/>
    <property type="match status" value="1"/>
</dbReference>
<dbReference type="SUPFAM" id="SSF52343">
    <property type="entry name" value="Ferredoxin reductase-like, C-terminal NADP-linked domain"/>
    <property type="match status" value="1"/>
</dbReference>
<evidence type="ECO:0000313" key="14">
    <source>
        <dbReference type="EMBL" id="MDR7303651.1"/>
    </source>
</evidence>
<comment type="cofactor">
    <cofactor evidence="1">
        <name>FMN</name>
        <dbReference type="ChEBI" id="CHEBI:58210"/>
    </cofactor>
</comment>
<protein>
    <submittedName>
        <fullName evidence="14">Cytochrome P450/ferredoxin-NADP reductase</fullName>
    </submittedName>
</protein>
<keyword evidence="11" id="KW-0503">Monooxygenase</keyword>
<gene>
    <name evidence="14" type="ORF">JOF55_003832</name>
</gene>
<dbReference type="CDD" id="cd06185">
    <property type="entry name" value="PDR_like"/>
    <property type="match status" value="1"/>
</dbReference>
<evidence type="ECO:0000313" key="15">
    <source>
        <dbReference type="Proteomes" id="UP001180845"/>
    </source>
</evidence>
<dbReference type="SUPFAM" id="SSF54292">
    <property type="entry name" value="2Fe-2S ferredoxin-like"/>
    <property type="match status" value="1"/>
</dbReference>
<dbReference type="Gene3D" id="1.10.630.10">
    <property type="entry name" value="Cytochrome P450"/>
    <property type="match status" value="1"/>
</dbReference>
<dbReference type="InterPro" id="IPR006058">
    <property type="entry name" value="2Fe2S_fd_BS"/>
</dbReference>
<dbReference type="PRINTS" id="PR00359">
    <property type="entry name" value="BP450"/>
</dbReference>
<dbReference type="InterPro" id="IPR002397">
    <property type="entry name" value="Cyt_P450_B"/>
</dbReference>
<dbReference type="PROSITE" id="PS51085">
    <property type="entry name" value="2FE2S_FER_2"/>
    <property type="match status" value="1"/>
</dbReference>
<keyword evidence="10" id="KW-0411">Iron-sulfur</keyword>
<dbReference type="InterPro" id="IPR017972">
    <property type="entry name" value="Cyt_P450_CS"/>
</dbReference>
<keyword evidence="15" id="KW-1185">Reference proteome</keyword>